<gene>
    <name evidence="1" type="ORF">AB205_0048560</name>
</gene>
<proteinExistence type="predicted"/>
<evidence type="ECO:0000313" key="1">
    <source>
        <dbReference type="EMBL" id="PIO34368.1"/>
    </source>
</evidence>
<dbReference type="EMBL" id="KV927441">
    <property type="protein sequence ID" value="PIO34368.1"/>
    <property type="molecule type" value="Genomic_DNA"/>
</dbReference>
<organism evidence="1">
    <name type="scientific">Aquarana catesbeiana</name>
    <name type="common">American bullfrog</name>
    <name type="synonym">Rana catesbeiana</name>
    <dbReference type="NCBI Taxonomy" id="8400"/>
    <lineage>
        <taxon>Eukaryota</taxon>
        <taxon>Metazoa</taxon>
        <taxon>Chordata</taxon>
        <taxon>Craniata</taxon>
        <taxon>Vertebrata</taxon>
        <taxon>Euteleostomi</taxon>
        <taxon>Amphibia</taxon>
        <taxon>Batrachia</taxon>
        <taxon>Anura</taxon>
        <taxon>Neobatrachia</taxon>
        <taxon>Ranoidea</taxon>
        <taxon>Ranidae</taxon>
        <taxon>Aquarana</taxon>
    </lineage>
</organism>
<name>A0A2G9S2H6_AQUCT</name>
<dbReference type="AlphaFoldDB" id="A0A2G9S2H6"/>
<reference evidence="1" key="1">
    <citation type="submission" date="2017-08" db="EMBL/GenBank/DDBJ databases">
        <title>Assembly of the North American Bullfrog Genome.</title>
        <authorList>
            <person name="Warren R.L."/>
            <person name="Vandervalk B.P."/>
            <person name="Kucuk E."/>
            <person name="Birol I."/>
            <person name="Helbing C."/>
            <person name="Pandoh P."/>
            <person name="Behsaz B."/>
            <person name="Mohamadi H."/>
            <person name="Chu J."/>
            <person name="Jackman S."/>
            <person name="Hammond S.A."/>
            <person name="Veldhoen N."/>
            <person name="Kirk H."/>
            <person name="Zhao Y."/>
            <person name="Coope R."/>
            <person name="Pleasance S."/>
            <person name="Moore R."/>
            <person name="Holt R."/>
        </authorList>
    </citation>
    <scope>NUCLEOTIDE SEQUENCE</scope>
    <source>
        <strain evidence="1">Bruno</strain>
        <tissue evidence="1">Liver</tissue>
    </source>
</reference>
<sequence>MFFLDFSNGIFCLFSWAMVKNFLDFAIKTEVRVEGDTGGYCGLLTRHHTKSVSGKSVERQ</sequence>
<protein>
    <submittedName>
        <fullName evidence="1">Uncharacterized protein</fullName>
    </submittedName>
</protein>
<accession>A0A2G9S2H6</accession>